<sequence length="215" mass="24490">MQHLKLFLIALLLLSGGCATTENPIYTGHSKHGEAFNKGPRQAAYLMGTTSNVSFPITTDSTEAQAFFNQGIGQLHGFWYLEAERSFRQVLKLHPEHPMAYWGIAMANANNRTRSQTIIKKSVSGRSKVSNREQMWIDSMAAYQKETDSKKRKAAQLKAYQSISYKYPEDLEAQAFLALAMYNNVRTKKNYNEVEKLITTILAKNPMHPCHHYRI</sequence>
<dbReference type="PANTHER" id="PTHR45588:SF1">
    <property type="entry name" value="WW DOMAIN-CONTAINING PROTEIN"/>
    <property type="match status" value="1"/>
</dbReference>
<organism evidence="1">
    <name type="scientific">marine metagenome</name>
    <dbReference type="NCBI Taxonomy" id="408172"/>
    <lineage>
        <taxon>unclassified sequences</taxon>
        <taxon>metagenomes</taxon>
        <taxon>ecological metagenomes</taxon>
    </lineage>
</organism>
<evidence type="ECO:0008006" key="2">
    <source>
        <dbReference type="Google" id="ProtNLM"/>
    </source>
</evidence>
<protein>
    <recommendedName>
        <fullName evidence="2">Tetratricopeptide repeat protein</fullName>
    </recommendedName>
</protein>
<dbReference type="AlphaFoldDB" id="A0A382QPI6"/>
<dbReference type="Gene3D" id="1.25.40.10">
    <property type="entry name" value="Tetratricopeptide repeat domain"/>
    <property type="match status" value="1"/>
</dbReference>
<dbReference type="PANTHER" id="PTHR45588">
    <property type="entry name" value="TPR DOMAIN-CONTAINING PROTEIN"/>
    <property type="match status" value="1"/>
</dbReference>
<dbReference type="PROSITE" id="PS51257">
    <property type="entry name" value="PROKAR_LIPOPROTEIN"/>
    <property type="match status" value="1"/>
</dbReference>
<name>A0A382QPI6_9ZZZZ</name>
<accession>A0A382QPI6</accession>
<proteinExistence type="predicted"/>
<dbReference type="EMBL" id="UINC01115672">
    <property type="protein sequence ID" value="SVC86877.1"/>
    <property type="molecule type" value="Genomic_DNA"/>
</dbReference>
<reference evidence="1" key="1">
    <citation type="submission" date="2018-05" db="EMBL/GenBank/DDBJ databases">
        <authorList>
            <person name="Lanie J.A."/>
            <person name="Ng W.-L."/>
            <person name="Kazmierczak K.M."/>
            <person name="Andrzejewski T.M."/>
            <person name="Davidsen T.M."/>
            <person name="Wayne K.J."/>
            <person name="Tettelin H."/>
            <person name="Glass J.I."/>
            <person name="Rusch D."/>
            <person name="Podicherti R."/>
            <person name="Tsui H.-C.T."/>
            <person name="Winkler M.E."/>
        </authorList>
    </citation>
    <scope>NUCLEOTIDE SEQUENCE</scope>
</reference>
<gene>
    <name evidence="1" type="ORF">METZ01_LOCUS339731</name>
</gene>
<dbReference type="SUPFAM" id="SSF48452">
    <property type="entry name" value="TPR-like"/>
    <property type="match status" value="1"/>
</dbReference>
<evidence type="ECO:0000313" key="1">
    <source>
        <dbReference type="EMBL" id="SVC86877.1"/>
    </source>
</evidence>
<feature type="non-terminal residue" evidence="1">
    <location>
        <position position="215"/>
    </location>
</feature>
<dbReference type="InterPro" id="IPR011990">
    <property type="entry name" value="TPR-like_helical_dom_sf"/>
</dbReference>